<keyword evidence="4 5" id="KW-0472">Membrane</keyword>
<feature type="region of interest" description="Disordered" evidence="6">
    <location>
        <begin position="1"/>
        <end position="52"/>
    </location>
</feature>
<evidence type="ECO:0000256" key="6">
    <source>
        <dbReference type="SAM" id="MobiDB-lite"/>
    </source>
</evidence>
<protein>
    <submittedName>
        <fullName evidence="7">Transmembrane BAX inhibitor motif-containing protein</fullName>
    </submittedName>
</protein>
<feature type="transmembrane region" description="Helical" evidence="5">
    <location>
        <begin position="136"/>
        <end position="157"/>
    </location>
</feature>
<dbReference type="FunCoup" id="K1WHZ6">
    <property type="interactions" value="573"/>
</dbReference>
<sequence length="279" mass="31201">MSGKYQPAPQRDSLDDNTAHYSQAPPSYVDQQSSSMDQAALLGGGPRSSEDNIPDDFKFGGSVAEASIDIRMAFVRKVYAILSVQLIATAVLSSVSFFSEAYKGWIQSNQWMMWCSLLGAIGFMLLTYWKRKSYPMNLLFLGGFTAFEAYSVSVIVSFYQSRIVLQAVLLTAGIFVALTLFACQTKYDFTSWMPYLFGALWFLILFGFMAAFLPHNSTTELAYSGIGALIFSGYILVDTQLIMRHYHVEEEIAAAISLYLDVINLFLNILRILNSQQNN</sequence>
<feature type="transmembrane region" description="Helical" evidence="5">
    <location>
        <begin position="111"/>
        <end position="129"/>
    </location>
</feature>
<dbReference type="KEGG" id="mbe:MBM_09352"/>
<evidence type="ECO:0000313" key="7">
    <source>
        <dbReference type="EMBL" id="EKD12486.1"/>
    </source>
</evidence>
<dbReference type="PANTHER" id="PTHR23291:SF50">
    <property type="entry name" value="PROTEIN LIFEGUARD 4"/>
    <property type="match status" value="1"/>
</dbReference>
<dbReference type="InterPro" id="IPR006214">
    <property type="entry name" value="Bax_inhibitor_1-related"/>
</dbReference>
<dbReference type="eggNOG" id="KOG2322">
    <property type="taxonomic scope" value="Eukaryota"/>
</dbReference>
<evidence type="ECO:0000256" key="2">
    <source>
        <dbReference type="ARBA" id="ARBA00022692"/>
    </source>
</evidence>
<organism evidence="7 8">
    <name type="scientific">Marssonina brunnea f. sp. multigermtubi (strain MB_m1)</name>
    <name type="common">Marssonina leaf spot fungus</name>
    <dbReference type="NCBI Taxonomy" id="1072389"/>
    <lineage>
        <taxon>Eukaryota</taxon>
        <taxon>Fungi</taxon>
        <taxon>Dikarya</taxon>
        <taxon>Ascomycota</taxon>
        <taxon>Pezizomycotina</taxon>
        <taxon>Leotiomycetes</taxon>
        <taxon>Helotiales</taxon>
        <taxon>Drepanopezizaceae</taxon>
        <taxon>Drepanopeziza</taxon>
    </lineage>
</organism>
<name>K1WHZ6_MARBU</name>
<evidence type="ECO:0000256" key="1">
    <source>
        <dbReference type="ARBA" id="ARBA00004141"/>
    </source>
</evidence>
<feature type="transmembrane region" description="Helical" evidence="5">
    <location>
        <begin position="195"/>
        <end position="215"/>
    </location>
</feature>
<evidence type="ECO:0000256" key="5">
    <source>
        <dbReference type="RuleBase" id="RU004379"/>
    </source>
</evidence>
<dbReference type="OMA" id="FGVMSLY"/>
<proteinExistence type="inferred from homology"/>
<dbReference type="HOGENOM" id="CLU_058671_0_0_1"/>
<dbReference type="Pfam" id="PF01027">
    <property type="entry name" value="Bax1-I"/>
    <property type="match status" value="1"/>
</dbReference>
<dbReference type="OrthoDB" id="7933078at2759"/>
<dbReference type="CDD" id="cd10429">
    <property type="entry name" value="GAAP_like"/>
    <property type="match status" value="1"/>
</dbReference>
<feature type="compositionally biased region" description="Polar residues" evidence="6">
    <location>
        <begin position="19"/>
        <end position="37"/>
    </location>
</feature>
<comment type="subcellular location">
    <subcellularLocation>
        <location evidence="1">Membrane</location>
        <topology evidence="1">Multi-pass membrane protein</topology>
    </subcellularLocation>
</comment>
<dbReference type="AlphaFoldDB" id="K1WHZ6"/>
<keyword evidence="3 5" id="KW-1133">Transmembrane helix</keyword>
<dbReference type="Proteomes" id="UP000006753">
    <property type="component" value="Unassembled WGS sequence"/>
</dbReference>
<dbReference type="STRING" id="1072389.K1WHZ6"/>
<evidence type="ECO:0000256" key="4">
    <source>
        <dbReference type="ARBA" id="ARBA00023136"/>
    </source>
</evidence>
<evidence type="ECO:0000256" key="3">
    <source>
        <dbReference type="ARBA" id="ARBA00022989"/>
    </source>
</evidence>
<dbReference type="GeneID" id="18765287"/>
<feature type="transmembrane region" description="Helical" evidence="5">
    <location>
        <begin position="221"/>
        <end position="241"/>
    </location>
</feature>
<dbReference type="EMBL" id="JH921457">
    <property type="protein sequence ID" value="EKD12486.1"/>
    <property type="molecule type" value="Genomic_DNA"/>
</dbReference>
<gene>
    <name evidence="7" type="ORF">MBM_09352</name>
</gene>
<dbReference type="PANTHER" id="PTHR23291">
    <property type="entry name" value="BAX INHIBITOR-RELATED"/>
    <property type="match status" value="1"/>
</dbReference>
<accession>K1WHZ6</accession>
<dbReference type="InParanoid" id="K1WHZ6"/>
<dbReference type="RefSeq" id="XP_007297241.1">
    <property type="nucleotide sequence ID" value="XM_007297179.1"/>
</dbReference>
<evidence type="ECO:0000313" key="8">
    <source>
        <dbReference type="Proteomes" id="UP000006753"/>
    </source>
</evidence>
<keyword evidence="8" id="KW-1185">Reference proteome</keyword>
<comment type="similarity">
    <text evidence="5">Belongs to the BI1 family.</text>
</comment>
<reference evidence="7 8" key="1">
    <citation type="journal article" date="2012" name="BMC Genomics">
        <title>Sequencing the genome of Marssonina brunnea reveals fungus-poplar co-evolution.</title>
        <authorList>
            <person name="Zhu S."/>
            <person name="Cao Y.-Z."/>
            <person name="Jiang C."/>
            <person name="Tan B.-Y."/>
            <person name="Wang Z."/>
            <person name="Feng S."/>
            <person name="Zhang L."/>
            <person name="Su X.-H."/>
            <person name="Brejova B."/>
            <person name="Vinar T."/>
            <person name="Xu M."/>
            <person name="Wang M.-X."/>
            <person name="Zhang S.-G."/>
            <person name="Huang M.-R."/>
            <person name="Wu R."/>
            <person name="Zhou Y."/>
        </authorList>
    </citation>
    <scope>NUCLEOTIDE SEQUENCE [LARGE SCALE GENOMIC DNA]</scope>
    <source>
        <strain evidence="7 8">MB_m1</strain>
    </source>
</reference>
<dbReference type="GO" id="GO:0016020">
    <property type="term" value="C:membrane"/>
    <property type="evidence" value="ECO:0007669"/>
    <property type="project" value="UniProtKB-SubCell"/>
</dbReference>
<feature type="transmembrane region" description="Helical" evidence="5">
    <location>
        <begin position="163"/>
        <end position="183"/>
    </location>
</feature>
<feature type="transmembrane region" description="Helical" evidence="5">
    <location>
        <begin position="78"/>
        <end position="99"/>
    </location>
</feature>
<keyword evidence="2 5" id="KW-0812">Transmembrane</keyword>